<dbReference type="AlphaFoldDB" id="A0AAQ3PR00"/>
<evidence type="ECO:0000256" key="1">
    <source>
        <dbReference type="SAM" id="MobiDB-lite"/>
    </source>
</evidence>
<evidence type="ECO:0000313" key="3">
    <source>
        <dbReference type="Proteomes" id="UP001341281"/>
    </source>
</evidence>
<dbReference type="Proteomes" id="UP001341281">
    <property type="component" value="Chromosome 01"/>
</dbReference>
<name>A0AAQ3PR00_PASNO</name>
<accession>A0AAQ3PR00</accession>
<keyword evidence="3" id="KW-1185">Reference proteome</keyword>
<protein>
    <submittedName>
        <fullName evidence="2">Uncharacterized protein</fullName>
    </submittedName>
</protein>
<gene>
    <name evidence="2" type="ORF">U9M48_002259</name>
</gene>
<feature type="region of interest" description="Disordered" evidence="1">
    <location>
        <begin position="41"/>
        <end position="60"/>
    </location>
</feature>
<sequence length="87" mass="9584">MVRQGETTTAKEAHAWRWRTTARQREVEAVAEGQAHAAVVGVSDASKGDGGSREGGACWRSRHEVAGVDERQRAEVAARRGRREEEE</sequence>
<evidence type="ECO:0000313" key="2">
    <source>
        <dbReference type="EMBL" id="WVZ51079.1"/>
    </source>
</evidence>
<proteinExistence type="predicted"/>
<dbReference type="EMBL" id="CP144745">
    <property type="protein sequence ID" value="WVZ51079.1"/>
    <property type="molecule type" value="Genomic_DNA"/>
</dbReference>
<organism evidence="2 3">
    <name type="scientific">Paspalum notatum var. saurae</name>
    <dbReference type="NCBI Taxonomy" id="547442"/>
    <lineage>
        <taxon>Eukaryota</taxon>
        <taxon>Viridiplantae</taxon>
        <taxon>Streptophyta</taxon>
        <taxon>Embryophyta</taxon>
        <taxon>Tracheophyta</taxon>
        <taxon>Spermatophyta</taxon>
        <taxon>Magnoliopsida</taxon>
        <taxon>Liliopsida</taxon>
        <taxon>Poales</taxon>
        <taxon>Poaceae</taxon>
        <taxon>PACMAD clade</taxon>
        <taxon>Panicoideae</taxon>
        <taxon>Andropogonodae</taxon>
        <taxon>Paspaleae</taxon>
        <taxon>Paspalinae</taxon>
        <taxon>Paspalum</taxon>
    </lineage>
</organism>
<reference evidence="2 3" key="1">
    <citation type="submission" date="2024-02" db="EMBL/GenBank/DDBJ databases">
        <title>High-quality chromosome-scale genome assembly of Pensacola bahiagrass (Paspalum notatum Flugge var. saurae).</title>
        <authorList>
            <person name="Vega J.M."/>
            <person name="Podio M."/>
            <person name="Orjuela J."/>
            <person name="Siena L.A."/>
            <person name="Pessino S.C."/>
            <person name="Combes M.C."/>
            <person name="Mariac C."/>
            <person name="Albertini E."/>
            <person name="Pupilli F."/>
            <person name="Ortiz J.P.A."/>
            <person name="Leblanc O."/>
        </authorList>
    </citation>
    <scope>NUCLEOTIDE SEQUENCE [LARGE SCALE GENOMIC DNA]</scope>
    <source>
        <strain evidence="2">R1</strain>
        <tissue evidence="2">Leaf</tissue>
    </source>
</reference>